<protein>
    <submittedName>
        <fullName evidence="1">Uncharacterized protein</fullName>
    </submittedName>
</protein>
<gene>
    <name evidence="1" type="ORF">CEXT_271861</name>
</gene>
<evidence type="ECO:0000313" key="1">
    <source>
        <dbReference type="EMBL" id="GIX85926.1"/>
    </source>
</evidence>
<dbReference type="AlphaFoldDB" id="A0AAV4NPU2"/>
<dbReference type="Proteomes" id="UP001054945">
    <property type="component" value="Unassembled WGS sequence"/>
</dbReference>
<dbReference type="EMBL" id="BPLR01021106">
    <property type="protein sequence ID" value="GIX85926.1"/>
    <property type="molecule type" value="Genomic_DNA"/>
</dbReference>
<evidence type="ECO:0000313" key="2">
    <source>
        <dbReference type="Proteomes" id="UP001054945"/>
    </source>
</evidence>
<comment type="caution">
    <text evidence="1">The sequence shown here is derived from an EMBL/GenBank/DDBJ whole genome shotgun (WGS) entry which is preliminary data.</text>
</comment>
<keyword evidence="2" id="KW-1185">Reference proteome</keyword>
<name>A0AAV4NPU2_CAEEX</name>
<organism evidence="1 2">
    <name type="scientific">Caerostris extrusa</name>
    <name type="common">Bark spider</name>
    <name type="synonym">Caerostris bankana</name>
    <dbReference type="NCBI Taxonomy" id="172846"/>
    <lineage>
        <taxon>Eukaryota</taxon>
        <taxon>Metazoa</taxon>
        <taxon>Ecdysozoa</taxon>
        <taxon>Arthropoda</taxon>
        <taxon>Chelicerata</taxon>
        <taxon>Arachnida</taxon>
        <taxon>Araneae</taxon>
        <taxon>Araneomorphae</taxon>
        <taxon>Entelegynae</taxon>
        <taxon>Araneoidea</taxon>
        <taxon>Araneidae</taxon>
        <taxon>Caerostris</taxon>
    </lineage>
</organism>
<proteinExistence type="predicted"/>
<sequence length="79" mass="9274">MKKKEVFPIFTWGTLQRFLCFPASELYQSNEVRKGFYSQRNLENFSRTPLAQIEAKSISVFSPEQLQLICKFLGFTVFL</sequence>
<accession>A0AAV4NPU2</accession>
<reference evidence="1 2" key="1">
    <citation type="submission" date="2021-06" db="EMBL/GenBank/DDBJ databases">
        <title>Caerostris extrusa draft genome.</title>
        <authorList>
            <person name="Kono N."/>
            <person name="Arakawa K."/>
        </authorList>
    </citation>
    <scope>NUCLEOTIDE SEQUENCE [LARGE SCALE GENOMIC DNA]</scope>
</reference>